<accession>A0A6A4VGE2</accession>
<dbReference type="Proteomes" id="UP000440578">
    <property type="component" value="Unassembled WGS sequence"/>
</dbReference>
<sequence>MCAVAGPRVLAVLLILCPAPLQPATTERRLTANNDGRSPAASAAAGYPSEDENHPLQNKLRVPGSSEAVARPAPAEHAGPPAAAAGRAARGGAAELSSREERSADGDEDEAPEAHSMPSDRPWEVFIGGCILANGLGVYLVLLIKGIVFRVRYRRLRRPGRGRHRHRRAPGDSRSGSGSGSGSRASSARSGSSKGSQNKDSLVTSLKNIVLKPGSSGAGNKAKKSKDSSEKAKKK</sequence>
<protein>
    <submittedName>
        <fullName evidence="4">Uncharacterized protein</fullName>
    </submittedName>
</protein>
<evidence type="ECO:0000256" key="3">
    <source>
        <dbReference type="SAM" id="SignalP"/>
    </source>
</evidence>
<dbReference type="AlphaFoldDB" id="A0A6A4VGE2"/>
<comment type="caution">
    <text evidence="4">The sequence shown here is derived from an EMBL/GenBank/DDBJ whole genome shotgun (WGS) entry which is preliminary data.</text>
</comment>
<organism evidence="4 5">
    <name type="scientific">Amphibalanus amphitrite</name>
    <name type="common">Striped barnacle</name>
    <name type="synonym">Balanus amphitrite</name>
    <dbReference type="NCBI Taxonomy" id="1232801"/>
    <lineage>
        <taxon>Eukaryota</taxon>
        <taxon>Metazoa</taxon>
        <taxon>Ecdysozoa</taxon>
        <taxon>Arthropoda</taxon>
        <taxon>Crustacea</taxon>
        <taxon>Multicrustacea</taxon>
        <taxon>Cirripedia</taxon>
        <taxon>Thoracica</taxon>
        <taxon>Thoracicalcarea</taxon>
        <taxon>Balanomorpha</taxon>
        <taxon>Balanoidea</taxon>
        <taxon>Balanidae</taxon>
        <taxon>Amphibalaninae</taxon>
        <taxon>Amphibalanus</taxon>
    </lineage>
</organism>
<name>A0A6A4VGE2_AMPAM</name>
<keyword evidence="2" id="KW-0812">Transmembrane</keyword>
<feature type="compositionally biased region" description="Low complexity" evidence="1">
    <location>
        <begin position="70"/>
        <end position="94"/>
    </location>
</feature>
<keyword evidence="3" id="KW-0732">Signal</keyword>
<evidence type="ECO:0000313" key="5">
    <source>
        <dbReference type="Proteomes" id="UP000440578"/>
    </source>
</evidence>
<keyword evidence="2" id="KW-1133">Transmembrane helix</keyword>
<dbReference type="EMBL" id="VIIS01002103">
    <property type="protein sequence ID" value="KAF0288531.1"/>
    <property type="molecule type" value="Genomic_DNA"/>
</dbReference>
<evidence type="ECO:0000256" key="1">
    <source>
        <dbReference type="SAM" id="MobiDB-lite"/>
    </source>
</evidence>
<keyword evidence="2" id="KW-0472">Membrane</keyword>
<feature type="region of interest" description="Disordered" evidence="1">
    <location>
        <begin position="28"/>
        <end position="120"/>
    </location>
</feature>
<proteinExistence type="predicted"/>
<feature type="signal peptide" evidence="3">
    <location>
        <begin position="1"/>
        <end position="26"/>
    </location>
</feature>
<feature type="compositionally biased region" description="Polar residues" evidence="1">
    <location>
        <begin position="198"/>
        <end position="207"/>
    </location>
</feature>
<gene>
    <name evidence="4" type="ORF">FJT64_013082</name>
</gene>
<feature type="chain" id="PRO_5025517028" evidence="3">
    <location>
        <begin position="27"/>
        <end position="235"/>
    </location>
</feature>
<feature type="compositionally biased region" description="Basic and acidic residues" evidence="1">
    <location>
        <begin position="225"/>
        <end position="235"/>
    </location>
</feature>
<evidence type="ECO:0000313" key="4">
    <source>
        <dbReference type="EMBL" id="KAF0288531.1"/>
    </source>
</evidence>
<evidence type="ECO:0000256" key="2">
    <source>
        <dbReference type="SAM" id="Phobius"/>
    </source>
</evidence>
<keyword evidence="5" id="KW-1185">Reference proteome</keyword>
<feature type="transmembrane region" description="Helical" evidence="2">
    <location>
        <begin position="125"/>
        <end position="148"/>
    </location>
</feature>
<feature type="compositionally biased region" description="Low complexity" evidence="1">
    <location>
        <begin position="172"/>
        <end position="196"/>
    </location>
</feature>
<feature type="region of interest" description="Disordered" evidence="1">
    <location>
        <begin position="160"/>
        <end position="235"/>
    </location>
</feature>
<reference evidence="4 5" key="1">
    <citation type="submission" date="2019-07" db="EMBL/GenBank/DDBJ databases">
        <title>Draft genome assembly of a fouling barnacle, Amphibalanus amphitrite (Darwin, 1854): The first reference genome for Thecostraca.</title>
        <authorList>
            <person name="Kim W."/>
        </authorList>
    </citation>
    <scope>NUCLEOTIDE SEQUENCE [LARGE SCALE GENOMIC DNA]</scope>
    <source>
        <strain evidence="4">SNU_AA5</strain>
        <tissue evidence="4">Soma without cirri and trophi</tissue>
    </source>
</reference>